<dbReference type="InterPro" id="IPR016047">
    <property type="entry name" value="M23ase_b-sheet_dom"/>
</dbReference>
<dbReference type="SUPFAM" id="SSF51261">
    <property type="entry name" value="Duplicated hybrid motif"/>
    <property type="match status" value="1"/>
</dbReference>
<evidence type="ECO:0000313" key="3">
    <source>
        <dbReference type="Proteomes" id="UP000194903"/>
    </source>
</evidence>
<organism evidence="2 3">
    <name type="scientific">Butyricicoccus porcorum</name>
    <dbReference type="NCBI Taxonomy" id="1945634"/>
    <lineage>
        <taxon>Bacteria</taxon>
        <taxon>Bacillati</taxon>
        <taxon>Bacillota</taxon>
        <taxon>Clostridia</taxon>
        <taxon>Eubacteriales</taxon>
        <taxon>Butyricicoccaceae</taxon>
        <taxon>Butyricicoccus</taxon>
    </lineage>
</organism>
<dbReference type="PANTHER" id="PTHR21666">
    <property type="entry name" value="PEPTIDASE-RELATED"/>
    <property type="match status" value="1"/>
</dbReference>
<keyword evidence="3" id="KW-1185">Reference proteome</keyword>
<dbReference type="CDD" id="cd12797">
    <property type="entry name" value="M23_peptidase"/>
    <property type="match status" value="1"/>
</dbReference>
<gene>
    <name evidence="2" type="ORF">CBW42_10485</name>
</gene>
<dbReference type="GO" id="GO:0004222">
    <property type="term" value="F:metalloendopeptidase activity"/>
    <property type="evidence" value="ECO:0007669"/>
    <property type="project" value="TreeGrafter"/>
</dbReference>
<dbReference type="Proteomes" id="UP000194903">
    <property type="component" value="Unassembled WGS sequence"/>
</dbReference>
<dbReference type="AlphaFoldDB" id="A0A252F2G0"/>
<name>A0A252F2G0_9FIRM</name>
<dbReference type="OrthoDB" id="9810477at2"/>
<reference evidence="2 3" key="1">
    <citation type="submission" date="2017-05" db="EMBL/GenBank/DDBJ databases">
        <title>Butyricicoccus porcorum sp. nov. a butyrate-producing bacterium from the swine intestinal tract.</title>
        <authorList>
            <person name="Trachsel J."/>
            <person name="Humphrey S."/>
            <person name="Allen H.K."/>
        </authorList>
    </citation>
    <scope>NUCLEOTIDE SEQUENCE [LARGE SCALE GENOMIC DNA]</scope>
    <source>
        <strain evidence="2">BB10</strain>
    </source>
</reference>
<proteinExistence type="predicted"/>
<sequence>MSVDTAVPAGDYIHYVQFDVPAAALERAWEADVRTEGEVGWVDLLSALACRYGGDWSQYRSADLDAIAAEMECGQSAAEAGKYFSYYREAYGAVLDGLLGDFSEQQTDDAGNTVWQYKYGLKAFCPIAKGFSYSESDDFGASRSYGYKRRHLGHDMMGLTGTPIVAVESGTVAMLGWNQYGGWRVGIRSDDGRRYWYYAHLRQDRPYAAGLAEGQRVTAGDVIGYMGRTGYSATENVSNIVTPHLHIGLELIFDESQFESDNEIWVNLYPLMQLLAKHTCETVRAEDGEYTRRYAFEEGTG</sequence>
<evidence type="ECO:0000259" key="1">
    <source>
        <dbReference type="Pfam" id="PF01551"/>
    </source>
</evidence>
<dbReference type="Gene3D" id="2.70.70.10">
    <property type="entry name" value="Glucose Permease (Domain IIA)"/>
    <property type="match status" value="1"/>
</dbReference>
<evidence type="ECO:0000313" key="2">
    <source>
        <dbReference type="EMBL" id="OUM19977.1"/>
    </source>
</evidence>
<accession>A0A252F2G0</accession>
<dbReference type="EMBL" id="NHOC01000009">
    <property type="protein sequence ID" value="OUM19977.1"/>
    <property type="molecule type" value="Genomic_DNA"/>
</dbReference>
<dbReference type="PANTHER" id="PTHR21666:SF270">
    <property type="entry name" value="MUREIN HYDROLASE ACTIVATOR ENVC"/>
    <property type="match status" value="1"/>
</dbReference>
<dbReference type="InterPro" id="IPR011055">
    <property type="entry name" value="Dup_hybrid_motif"/>
</dbReference>
<dbReference type="InterPro" id="IPR050570">
    <property type="entry name" value="Cell_wall_metabolism_enzyme"/>
</dbReference>
<comment type="caution">
    <text evidence="2">The sequence shown here is derived from an EMBL/GenBank/DDBJ whole genome shotgun (WGS) entry which is preliminary data.</text>
</comment>
<dbReference type="Pfam" id="PF01551">
    <property type="entry name" value="Peptidase_M23"/>
    <property type="match status" value="1"/>
</dbReference>
<feature type="domain" description="M23ase beta-sheet core" evidence="1">
    <location>
        <begin position="150"/>
        <end position="249"/>
    </location>
</feature>
<protein>
    <recommendedName>
        <fullName evidence="1">M23ase beta-sheet core domain-containing protein</fullName>
    </recommendedName>
</protein>